<reference evidence="2 3" key="1">
    <citation type="submission" date="2014-06" db="EMBL/GenBank/DDBJ databases">
        <authorList>
            <person name="Swart Estienne"/>
        </authorList>
    </citation>
    <scope>NUCLEOTIDE SEQUENCE [LARGE SCALE GENOMIC DNA]</scope>
    <source>
        <strain evidence="2 3">130c</strain>
    </source>
</reference>
<accession>A0A078A7M4</accession>
<dbReference type="AlphaFoldDB" id="A0A078A7M4"/>
<gene>
    <name evidence="2" type="primary">Contig14089.g15020</name>
    <name evidence="2" type="ORF">STYLEM_7230</name>
</gene>
<feature type="transmembrane region" description="Helical" evidence="1">
    <location>
        <begin position="74"/>
        <end position="98"/>
    </location>
</feature>
<proteinExistence type="predicted"/>
<sequence length="163" mass="17969">MNEQTSTQAQPDVVLQFGSPVVENLDQKQSYKPKYDPLNMPRHSVKMVCPYCSFDGYTVTKKDKCDACCNVTLIFLKFMLIVLFIAIIIAIIVLLVLLAKDSKGCNCDGLGGGDCCIIVCGPQTDCGCGECCDAFCVCEKRSAKKIHKCKKCKREIGYSKPCE</sequence>
<keyword evidence="1" id="KW-0472">Membrane</keyword>
<keyword evidence="3" id="KW-1185">Reference proteome</keyword>
<evidence type="ECO:0000256" key="1">
    <source>
        <dbReference type="SAM" id="Phobius"/>
    </source>
</evidence>
<organism evidence="2 3">
    <name type="scientific">Stylonychia lemnae</name>
    <name type="common">Ciliate</name>
    <dbReference type="NCBI Taxonomy" id="5949"/>
    <lineage>
        <taxon>Eukaryota</taxon>
        <taxon>Sar</taxon>
        <taxon>Alveolata</taxon>
        <taxon>Ciliophora</taxon>
        <taxon>Intramacronucleata</taxon>
        <taxon>Spirotrichea</taxon>
        <taxon>Stichotrichia</taxon>
        <taxon>Sporadotrichida</taxon>
        <taxon>Oxytrichidae</taxon>
        <taxon>Stylonychinae</taxon>
        <taxon>Stylonychia</taxon>
    </lineage>
</organism>
<dbReference type="Proteomes" id="UP000039865">
    <property type="component" value="Unassembled WGS sequence"/>
</dbReference>
<evidence type="ECO:0000313" key="2">
    <source>
        <dbReference type="EMBL" id="CDW78255.1"/>
    </source>
</evidence>
<dbReference type="InParanoid" id="A0A078A7M4"/>
<name>A0A078A7M4_STYLE</name>
<protein>
    <submittedName>
        <fullName evidence="2">Uncharacterized protein</fullName>
    </submittedName>
</protein>
<evidence type="ECO:0000313" key="3">
    <source>
        <dbReference type="Proteomes" id="UP000039865"/>
    </source>
</evidence>
<keyword evidence="1" id="KW-1133">Transmembrane helix</keyword>
<keyword evidence="1" id="KW-0812">Transmembrane</keyword>
<dbReference type="EMBL" id="CCKQ01006921">
    <property type="protein sequence ID" value="CDW78255.1"/>
    <property type="molecule type" value="Genomic_DNA"/>
</dbReference>